<evidence type="ECO:0000256" key="1">
    <source>
        <dbReference type="SAM" id="SignalP"/>
    </source>
</evidence>
<feature type="domain" description="DUF5017" evidence="2">
    <location>
        <begin position="355"/>
        <end position="447"/>
    </location>
</feature>
<dbReference type="Pfam" id="PF16409">
    <property type="entry name" value="DUF5017"/>
    <property type="match status" value="1"/>
</dbReference>
<dbReference type="EMBL" id="BAAAGF010000001">
    <property type="protein sequence ID" value="GAA0736354.1"/>
    <property type="molecule type" value="Genomic_DNA"/>
</dbReference>
<dbReference type="RefSeq" id="WP_134200499.1">
    <property type="nucleotide sequence ID" value="NZ_BAAAGF010000001.1"/>
</dbReference>
<dbReference type="InterPro" id="IPR043744">
    <property type="entry name" value="DUF5689"/>
</dbReference>
<dbReference type="InterPro" id="IPR032185">
    <property type="entry name" value="DUF5017"/>
</dbReference>
<keyword evidence="5" id="KW-1185">Reference proteome</keyword>
<feature type="domain" description="DUF5689" evidence="3">
    <location>
        <begin position="58"/>
        <end position="280"/>
    </location>
</feature>
<keyword evidence="1" id="KW-0732">Signal</keyword>
<feature type="signal peptide" evidence="1">
    <location>
        <begin position="1"/>
        <end position="24"/>
    </location>
</feature>
<dbReference type="NCBIfam" id="NF038128">
    <property type="entry name" value="choice_anch_J"/>
    <property type="match status" value="1"/>
</dbReference>
<evidence type="ECO:0000259" key="2">
    <source>
        <dbReference type="Pfam" id="PF16409"/>
    </source>
</evidence>
<dbReference type="PROSITE" id="PS51257">
    <property type="entry name" value="PROKAR_LIPOPROTEIN"/>
    <property type="match status" value="1"/>
</dbReference>
<evidence type="ECO:0000313" key="5">
    <source>
        <dbReference type="Proteomes" id="UP001500736"/>
    </source>
</evidence>
<dbReference type="Pfam" id="PF18942">
    <property type="entry name" value="DUF5689"/>
    <property type="match status" value="1"/>
</dbReference>
<proteinExistence type="predicted"/>
<accession>A0ABP3UJX1</accession>
<protein>
    <recommendedName>
        <fullName evidence="6">DUF5689 domain-containing protein</fullName>
    </recommendedName>
</protein>
<comment type="caution">
    <text evidence="4">The sequence shown here is derived from an EMBL/GenBank/DDBJ whole genome shotgun (WGS) entry which is preliminary data.</text>
</comment>
<dbReference type="Proteomes" id="UP001500736">
    <property type="component" value="Unassembled WGS sequence"/>
</dbReference>
<gene>
    <name evidence="4" type="ORF">GCM10009431_02140</name>
</gene>
<name>A0ABP3UJX1_9FLAO</name>
<evidence type="ECO:0008006" key="6">
    <source>
        <dbReference type="Google" id="ProtNLM"/>
    </source>
</evidence>
<sequence>MKTNKLLTYALSLMVLFTITSCVEDDDFTIPSNLGTEENLGLQRILDSVAMSDNWSMMSIADVKNLYNGAPTAIESNIVVKGYVSSSDLTGNFYKEFYMQDAPENPTAAIGILLNQVDSYNQFNKGREVYVSLNGLYIGENSNELLSIGLEDGDEVTEITAAMVPDYVFRSDVTETIVPLVVDPSDINSSHLGMFVSLENMQFLSDLEGRPFVDPYDDFDTQRAMSSCESGYEFDVFTSSFASFSDLPVPTEFRGTISGVVYQTYGGDEIVLSLNDTSDIDFNDQRCDPVFEEGFGSAIDNTELNIDGWINYAEAGSVVWTEQVYSGNGYAELNPYNSGDSSNIAWLITPGIDMDAQTGETFTFATEHAYPDAGHDPLEVLISTDFDGTEDGVTTATWTTLTVNKSYIVDFDTWFTWVSSGSVDLSSYTGTAYIAFRYTGSDTSNQNMTLHVDNVKISVD</sequence>
<feature type="chain" id="PRO_5046061559" description="DUF5689 domain-containing protein" evidence="1">
    <location>
        <begin position="25"/>
        <end position="460"/>
    </location>
</feature>
<organism evidence="4 5">
    <name type="scientific">Gaetbulibacter jejuensis</name>
    <dbReference type="NCBI Taxonomy" id="584607"/>
    <lineage>
        <taxon>Bacteria</taxon>
        <taxon>Pseudomonadati</taxon>
        <taxon>Bacteroidota</taxon>
        <taxon>Flavobacteriia</taxon>
        <taxon>Flavobacteriales</taxon>
        <taxon>Flavobacteriaceae</taxon>
        <taxon>Gaetbulibacter</taxon>
    </lineage>
</organism>
<dbReference type="Gene3D" id="2.60.120.200">
    <property type="match status" value="1"/>
</dbReference>
<reference evidence="5" key="1">
    <citation type="journal article" date="2019" name="Int. J. Syst. Evol. Microbiol.">
        <title>The Global Catalogue of Microorganisms (GCM) 10K type strain sequencing project: providing services to taxonomists for standard genome sequencing and annotation.</title>
        <authorList>
            <consortium name="The Broad Institute Genomics Platform"/>
            <consortium name="The Broad Institute Genome Sequencing Center for Infectious Disease"/>
            <person name="Wu L."/>
            <person name="Ma J."/>
        </authorList>
    </citation>
    <scope>NUCLEOTIDE SEQUENCE [LARGE SCALE GENOMIC DNA]</scope>
    <source>
        <strain evidence="5">JCM 15976</strain>
    </source>
</reference>
<evidence type="ECO:0000259" key="3">
    <source>
        <dbReference type="Pfam" id="PF18942"/>
    </source>
</evidence>
<evidence type="ECO:0000313" key="4">
    <source>
        <dbReference type="EMBL" id="GAA0736354.1"/>
    </source>
</evidence>